<protein>
    <submittedName>
        <fullName evidence="1">Protein Btn1p</fullName>
    </submittedName>
</protein>
<accession>A0ACA9Y930</accession>
<proteinExistence type="predicted"/>
<organism evidence="1 2">
    <name type="scientific">[Candida] jaroonii</name>
    <dbReference type="NCBI Taxonomy" id="467808"/>
    <lineage>
        <taxon>Eukaryota</taxon>
        <taxon>Fungi</taxon>
        <taxon>Dikarya</taxon>
        <taxon>Ascomycota</taxon>
        <taxon>Saccharomycotina</taxon>
        <taxon>Pichiomycetes</taxon>
        <taxon>Debaryomycetaceae</taxon>
        <taxon>Yamadazyma</taxon>
    </lineage>
</organism>
<keyword evidence="2" id="KW-1185">Reference proteome</keyword>
<evidence type="ECO:0000313" key="2">
    <source>
        <dbReference type="Proteomes" id="UP001152531"/>
    </source>
</evidence>
<evidence type="ECO:0000313" key="1">
    <source>
        <dbReference type="EMBL" id="CAH6721546.1"/>
    </source>
</evidence>
<comment type="caution">
    <text evidence="1">The sequence shown here is derived from an EMBL/GenBank/DDBJ whole genome shotgun (WGS) entry which is preliminary data.</text>
</comment>
<reference evidence="1" key="1">
    <citation type="submission" date="2022-06" db="EMBL/GenBank/DDBJ databases">
        <authorList>
            <person name="Legras J.-L."/>
            <person name="Devillers H."/>
            <person name="Grondin C."/>
        </authorList>
    </citation>
    <scope>NUCLEOTIDE SEQUENCE</scope>
    <source>
        <strain evidence="1">CLIB 1444</strain>
    </source>
</reference>
<sequence>MKDSHRIFTSFLGFGLLNNILYVVILSAAVDLVGSQTPKAVVLLSDILPAFLLKLAAPFFIHLIPYKTRLWLLVGLSMTGMFIISLVDHIKFKIFGICMASLSSGLGELTFLQLTHYYDELHSIGGFSSGTGVAGLGGSFLFMLLTNIMGVSISWTLLLFSVLPLGFIILYYLLLPPMAEEIRYEALDDYELTSHSFKNHFFTILDQIRPLLRPYMIPLCTVYISEYVINQGVSPTLLFPLEELPRWLFKSFRDIYVVYGFLYQLGVFISRSSINFGFRFKNLYLLSILQFINVLITITQSVYFWPFPKIWFLLVLILYEGLLGGLSYVNTFYSVSEESSKNKREFNMGCVGMSDSLGIVIAGLINYNLERSLCNAQISRGRDWCQRTK</sequence>
<name>A0ACA9Y930_9ASCO</name>
<dbReference type="EMBL" id="CALSDN010000006">
    <property type="protein sequence ID" value="CAH6721546.1"/>
    <property type="molecule type" value="Genomic_DNA"/>
</dbReference>
<dbReference type="Proteomes" id="UP001152531">
    <property type="component" value="Unassembled WGS sequence"/>
</dbReference>
<gene>
    <name evidence="1" type="ORF">CLIB1444_06S04632</name>
</gene>